<dbReference type="InterPro" id="IPR011041">
    <property type="entry name" value="Quinoprot_gluc/sorb_DH_b-prop"/>
</dbReference>
<feature type="domain" description="Glucose/Sorbosone dehydrogenase" evidence="1">
    <location>
        <begin position="203"/>
        <end position="284"/>
    </location>
</feature>
<reference evidence="2 3" key="1">
    <citation type="journal article" date="2024" name="Int. J. Mol. Sci.">
        <title>Exploration of Alicyclobacillus spp. Genome in Search of Antibiotic Resistance.</title>
        <authorList>
            <person name="Bucka-Kolendo J."/>
            <person name="Kiousi D.E."/>
            <person name="Dekowska A."/>
            <person name="Mikolajczuk-Szczyrba A."/>
            <person name="Karadedos D.M."/>
            <person name="Michael P."/>
            <person name="Galanis A."/>
            <person name="Sokolowska B."/>
        </authorList>
    </citation>
    <scope>NUCLEOTIDE SEQUENCE [LARGE SCALE GENOMIC DNA]</scope>
    <source>
        <strain evidence="2 3">KKP 3000</strain>
    </source>
</reference>
<dbReference type="Gene3D" id="2.120.10.30">
    <property type="entry name" value="TolB, C-terminal domain"/>
    <property type="match status" value="1"/>
</dbReference>
<evidence type="ECO:0000313" key="2">
    <source>
        <dbReference type="EMBL" id="MFB5189255.1"/>
    </source>
</evidence>
<keyword evidence="3" id="KW-1185">Reference proteome</keyword>
<organism evidence="2 3">
    <name type="scientific">Alicyclobacillus fastidiosus</name>
    <dbReference type="NCBI Taxonomy" id="392011"/>
    <lineage>
        <taxon>Bacteria</taxon>
        <taxon>Bacillati</taxon>
        <taxon>Bacillota</taxon>
        <taxon>Bacilli</taxon>
        <taxon>Bacillales</taxon>
        <taxon>Alicyclobacillaceae</taxon>
        <taxon>Alicyclobacillus</taxon>
    </lineage>
</organism>
<sequence length="432" mass="46837">MNGVRKLNPDDIVVPAGYRVDVFAEKLNVPINLLIADTGEMFVADAGVTDGNGKVLKYTGSGFAVVADGFLPPLTGINSHDGNLYVSHRGAITVVGPNGAKEDILAGLPSWGDHHNNRVVFGPDGRMYFGQGTATNSGVVGADNRWVQKYPFFHDYPGTRVRLVGQNFLSNNFLTLSSEDEACTGAFSPFGVATKPGEKVKGITAASGSILRANPDGSNLELVAWGLRNPFRIKFDREHRLFATNHGMDERGSRPIANSPDEFQRIRHGAWYGWPDYTGGYPVTLPRFKSEGQDQPRFLLSLHPMQPPFPIAAFTPHSAAMGFDFNYNPDFGPVGHVFVAEFGSGARTTGGKPLPQVGHRVSHIDLKTGRLKNFAINRSRYAASDTGDGGFERPIDIVFGSSGEMFVLDMGVSKPDGGFIPNTGVIWRIIKK</sequence>
<evidence type="ECO:0000313" key="3">
    <source>
        <dbReference type="Proteomes" id="UP001579974"/>
    </source>
</evidence>
<dbReference type="PANTHER" id="PTHR33546:SF1">
    <property type="entry name" value="LARGE, MULTIFUNCTIONAL SECRETED PROTEIN"/>
    <property type="match status" value="1"/>
</dbReference>
<dbReference type="EMBL" id="JBDXSU010000002">
    <property type="protein sequence ID" value="MFB5189255.1"/>
    <property type="molecule type" value="Genomic_DNA"/>
</dbReference>
<accession>A0ABV5ABQ3</accession>
<dbReference type="InterPro" id="IPR011042">
    <property type="entry name" value="6-blade_b-propeller_TolB-like"/>
</dbReference>
<dbReference type="RefSeq" id="WP_275472601.1">
    <property type="nucleotide sequence ID" value="NZ_CP162940.1"/>
</dbReference>
<dbReference type="PANTHER" id="PTHR33546">
    <property type="entry name" value="LARGE, MULTIFUNCTIONAL SECRETED PROTEIN-RELATED"/>
    <property type="match status" value="1"/>
</dbReference>
<name>A0ABV5ABQ3_9BACL</name>
<dbReference type="Proteomes" id="UP001579974">
    <property type="component" value="Unassembled WGS sequence"/>
</dbReference>
<protein>
    <submittedName>
        <fullName evidence="2">PQQ-dependent sugar dehydrogenase</fullName>
    </submittedName>
</protein>
<comment type="caution">
    <text evidence="2">The sequence shown here is derived from an EMBL/GenBank/DDBJ whole genome shotgun (WGS) entry which is preliminary data.</text>
</comment>
<proteinExistence type="predicted"/>
<evidence type="ECO:0000259" key="1">
    <source>
        <dbReference type="Pfam" id="PF07995"/>
    </source>
</evidence>
<dbReference type="SUPFAM" id="SSF50952">
    <property type="entry name" value="Soluble quinoprotein glucose dehydrogenase"/>
    <property type="match status" value="1"/>
</dbReference>
<gene>
    <name evidence="2" type="ORF">KKP3000_002255</name>
</gene>
<dbReference type="Pfam" id="PF07995">
    <property type="entry name" value="GSDH"/>
    <property type="match status" value="1"/>
</dbReference>
<dbReference type="InterPro" id="IPR012938">
    <property type="entry name" value="Glc/Sorbosone_DH"/>
</dbReference>